<dbReference type="Pfam" id="PF03659">
    <property type="entry name" value="Glyco_hydro_71"/>
    <property type="match status" value="1"/>
</dbReference>
<dbReference type="Proteomes" id="UP000774617">
    <property type="component" value="Unassembled WGS sequence"/>
</dbReference>
<dbReference type="CDD" id="cd11577">
    <property type="entry name" value="GH71"/>
    <property type="match status" value="1"/>
</dbReference>
<feature type="region of interest" description="Disordered" evidence="1">
    <location>
        <begin position="640"/>
        <end position="668"/>
    </location>
</feature>
<sequence>MGPSIRSTFVMAASLFFLLLFSDYASAKAVFAHYMVGNAYLDHIYQDIDDAAAMGLDGFSLNIGDPRQSFVDKSLGIMFDYAAKNHPNFKLFVSMDLWAAGDADPKQFPIDFIPLLKKYISHDAYQRGPEPNSYPMVSTFADGGLENNLWQEWRDALDNNVFLIPDFDHTKGYYESHPGWWEYWGDIVDGLFSWESAWPERAGYGGEYSGDLSPDNVVFQGALNHSKPYMIPLSPLQYKNAYNTNIYRSGDINMLLRMEGILKMDPSPEYVQIITWNDGPESHYIGNLWREQNNDTDPSRYAMQANQPHDGWQPLIGSFIQAFKDEKKPSEMKPFDAVCPWDGSGQYFVKPDGFSNGVDALNFAAVVPGSGYSVELYRNGDHILQAELHSGLNYGTLPGLKAGYQKMVIKDALGATKRVATGGPCVLDGCPDCIYNMNLFVVPFSDNTDQSSGRCPETRCGGADIYVPQNIWTDQDPIMQCIPPCTFILPPLQLLTTTTISWPALTTTFWISTKSLTLIKTTIISIPPITTTEIPFWPVTIKVTDPPKGTIKPTQRIYPPGFTTQFPPTLQTFKPTRIDETNPPPTFLSTSHIEILQPQPTIQITHPPVPNITFTSAKPTATCTAQCGVNECQYFGCTSDEDEDGESDNDSDSGSEDDDPEDDDSSKKKRCGLFSCDWGCGIFGCFDGCGILGCGRSDHKCPLSKCGGLGCRTGTCEGIEGGGDDDEGTPDEGGDICEGDTCCNPELELDIGLCDNGNFPVYDMYTGTITCELTDEAEEQMSQCQKDALDDVDLNTDLLDAAQSCACLSGADGDLSRRSLPCPNQNPTQPPAVTTSAARCEATYLCDFNKSPQICANAKSAIDVRGKPDVMTIGHSFDPNNPDAIFQNTQDWYEGKFGIEKIAPHFMVVGNAAKSGSQAPVPRSGWALNGCDVEEYPFASGRDQNDIHPVVITTEIGQAAANGYAGPSPGDYFNQVKRAKRHAVCINIESVTNTCLQFTNVPSNLAANEYLLGDSKYTAYGIGYRLTNSPTRFVDPWFNRAANRKVDDGIGNMIPQFYENPSPGYRIFPSAVGKWVTAWPDPQNRARVFGVAYLTSNLAPAPACVNPAIIDNVWFEGLTLLPPANSSFSLTSLPPANPPLKRAVMIGAATPITTNTGGHQQKQPAFATRRLRNSIDAFIAAATPTAVPRQRARAALAVIPPGLLKRHIATAQKARRAETYNKTNVNATDLLSPLDRRSLPAAGGYLDPKVYRYLGCDLDSVVGRDDSFDPCYEGLTAGCDEISPYDPTVTGPTTTGRGATSSTTAKQPTWTSGSGIESGRVVVLVRRATGSIRVSSWEVINMSRDDYNVMVAREPWCEVEEEDDGTYNIALNIARSEENGLSGDYPTKLEFSLSGVDTCELTTVDGASESILSCPGLLSKDVTCETSPRLKDETTCNTLDRYIEKLICDY</sequence>
<evidence type="ECO:0000313" key="4">
    <source>
        <dbReference type="Proteomes" id="UP000774617"/>
    </source>
</evidence>
<keyword evidence="2" id="KW-0732">Signal</keyword>
<feature type="region of interest" description="Disordered" evidence="1">
    <location>
        <begin position="1291"/>
        <end position="1313"/>
    </location>
</feature>
<evidence type="ECO:0000256" key="1">
    <source>
        <dbReference type="SAM" id="MobiDB-lite"/>
    </source>
</evidence>
<gene>
    <name evidence="3" type="ORF">B0J12DRAFT_770492</name>
</gene>
<name>A0ABQ8GMR4_9PEZI</name>
<accession>A0ABQ8GMR4</accession>
<dbReference type="InterPro" id="IPR005197">
    <property type="entry name" value="Glyco_hydro_71"/>
</dbReference>
<organism evidence="3 4">
    <name type="scientific">Macrophomina phaseolina</name>
    <dbReference type="NCBI Taxonomy" id="35725"/>
    <lineage>
        <taxon>Eukaryota</taxon>
        <taxon>Fungi</taxon>
        <taxon>Dikarya</taxon>
        <taxon>Ascomycota</taxon>
        <taxon>Pezizomycotina</taxon>
        <taxon>Dothideomycetes</taxon>
        <taxon>Dothideomycetes incertae sedis</taxon>
        <taxon>Botryosphaeriales</taxon>
        <taxon>Botryosphaeriaceae</taxon>
        <taxon>Macrophomina</taxon>
    </lineage>
</organism>
<reference evidence="3 4" key="1">
    <citation type="journal article" date="2021" name="Nat. Commun.">
        <title>Genetic determinants of endophytism in the Arabidopsis root mycobiome.</title>
        <authorList>
            <person name="Mesny F."/>
            <person name="Miyauchi S."/>
            <person name="Thiergart T."/>
            <person name="Pickel B."/>
            <person name="Atanasova L."/>
            <person name="Karlsson M."/>
            <person name="Huettel B."/>
            <person name="Barry K.W."/>
            <person name="Haridas S."/>
            <person name="Chen C."/>
            <person name="Bauer D."/>
            <person name="Andreopoulos W."/>
            <person name="Pangilinan J."/>
            <person name="LaButti K."/>
            <person name="Riley R."/>
            <person name="Lipzen A."/>
            <person name="Clum A."/>
            <person name="Drula E."/>
            <person name="Henrissat B."/>
            <person name="Kohler A."/>
            <person name="Grigoriev I.V."/>
            <person name="Martin F.M."/>
            <person name="Hacquard S."/>
        </authorList>
    </citation>
    <scope>NUCLEOTIDE SEQUENCE [LARGE SCALE GENOMIC DNA]</scope>
    <source>
        <strain evidence="3 4">MPI-SDFR-AT-0080</strain>
    </source>
</reference>
<keyword evidence="3" id="KW-0378">Hydrolase</keyword>
<dbReference type="EMBL" id="JAGTJR010000005">
    <property type="protein sequence ID" value="KAH7060931.1"/>
    <property type="molecule type" value="Genomic_DNA"/>
</dbReference>
<evidence type="ECO:0000313" key="3">
    <source>
        <dbReference type="EMBL" id="KAH7060931.1"/>
    </source>
</evidence>
<protein>
    <submittedName>
        <fullName evidence="3">Glycosyl hydrolase family 71-domain-containing protein</fullName>
    </submittedName>
</protein>
<feature type="compositionally biased region" description="Acidic residues" evidence="1">
    <location>
        <begin position="640"/>
        <end position="664"/>
    </location>
</feature>
<feature type="compositionally biased region" description="Low complexity" evidence="1">
    <location>
        <begin position="1291"/>
        <end position="1305"/>
    </location>
</feature>
<dbReference type="Gene3D" id="3.20.20.80">
    <property type="entry name" value="Glycosidases"/>
    <property type="match status" value="1"/>
</dbReference>
<feature type="signal peptide" evidence="2">
    <location>
        <begin position="1"/>
        <end position="27"/>
    </location>
</feature>
<evidence type="ECO:0000256" key="2">
    <source>
        <dbReference type="SAM" id="SignalP"/>
    </source>
</evidence>
<keyword evidence="4" id="KW-1185">Reference proteome</keyword>
<dbReference type="GO" id="GO:0016787">
    <property type="term" value="F:hydrolase activity"/>
    <property type="evidence" value="ECO:0007669"/>
    <property type="project" value="UniProtKB-KW"/>
</dbReference>
<comment type="caution">
    <text evidence="3">The sequence shown here is derived from an EMBL/GenBank/DDBJ whole genome shotgun (WGS) entry which is preliminary data.</text>
</comment>
<feature type="chain" id="PRO_5045166449" evidence="2">
    <location>
        <begin position="28"/>
        <end position="1450"/>
    </location>
</feature>
<proteinExistence type="predicted"/>